<dbReference type="Proteomes" id="UP000444185">
    <property type="component" value="Unassembled WGS sequence"/>
</dbReference>
<proteinExistence type="predicted"/>
<keyword evidence="3" id="KW-1185">Reference proteome</keyword>
<dbReference type="OrthoDB" id="7349915at2"/>
<dbReference type="Pfam" id="PF11188">
    <property type="entry name" value="DUF2975"/>
    <property type="match status" value="1"/>
</dbReference>
<dbReference type="EMBL" id="WTYF01000004">
    <property type="protein sequence ID" value="MXO52173.1"/>
    <property type="molecule type" value="Genomic_DNA"/>
</dbReference>
<comment type="caution">
    <text evidence="2">The sequence shown here is derived from an EMBL/GenBank/DDBJ whole genome shotgun (WGS) entry which is preliminary data.</text>
</comment>
<gene>
    <name evidence="2" type="ORF">GRI42_12740</name>
</gene>
<feature type="transmembrane region" description="Helical" evidence="1">
    <location>
        <begin position="59"/>
        <end position="84"/>
    </location>
</feature>
<reference evidence="2 3" key="1">
    <citation type="submission" date="2019-12" db="EMBL/GenBank/DDBJ databases">
        <title>Genomic-based taxomic classification of the family Erythrobacteraceae.</title>
        <authorList>
            <person name="Xu L."/>
        </authorList>
    </citation>
    <scope>NUCLEOTIDE SEQUENCE [LARGE SCALE GENOMIC DNA]</scope>
    <source>
        <strain evidence="2 3">DSM 16225</strain>
    </source>
</reference>
<feature type="transmembrane region" description="Helical" evidence="1">
    <location>
        <begin position="145"/>
        <end position="165"/>
    </location>
</feature>
<name>A0A844Y4D6_9SPHN</name>
<keyword evidence="1" id="KW-1133">Transmembrane helix</keyword>
<dbReference type="AlphaFoldDB" id="A0A844Y4D6"/>
<dbReference type="InterPro" id="IPR021354">
    <property type="entry name" value="DUF2975"/>
</dbReference>
<evidence type="ECO:0000313" key="3">
    <source>
        <dbReference type="Proteomes" id="UP000444185"/>
    </source>
</evidence>
<protein>
    <submittedName>
        <fullName evidence="2">DUF2975 domain-containing protein</fullName>
    </submittedName>
</protein>
<feature type="transmembrane region" description="Helical" evidence="1">
    <location>
        <begin position="12"/>
        <end position="39"/>
    </location>
</feature>
<organism evidence="2 3">
    <name type="scientific">Qipengyuania gaetbuli</name>
    <dbReference type="NCBI Taxonomy" id="266952"/>
    <lineage>
        <taxon>Bacteria</taxon>
        <taxon>Pseudomonadati</taxon>
        <taxon>Pseudomonadota</taxon>
        <taxon>Alphaproteobacteria</taxon>
        <taxon>Sphingomonadales</taxon>
        <taxon>Erythrobacteraceae</taxon>
        <taxon>Qipengyuania</taxon>
    </lineage>
</organism>
<accession>A0A844Y4D6</accession>
<feature type="transmembrane region" description="Helical" evidence="1">
    <location>
        <begin position="111"/>
        <end position="133"/>
    </location>
</feature>
<dbReference type="RefSeq" id="WP_160608836.1">
    <property type="nucleotide sequence ID" value="NZ_WTYF01000004.1"/>
</dbReference>
<sequence length="179" mass="19450">MARIIPNDPLLAIGRIIILIGQAIMGFAAAVLVVGIPLVVFLRDKATVEVRAELGNPDFVFPTLAVVLVMLLAMAIVVMAFLFLDRMRRIVDTVGEGDPFKPENAQRLTSMAWLMLGIQVLAIPAAGAGLYISKLMEETDATMDMSFDLSGVIMVVTLFILARVFRKGTEMRADLEGTV</sequence>
<keyword evidence="1" id="KW-0812">Transmembrane</keyword>
<keyword evidence="1" id="KW-0472">Membrane</keyword>
<evidence type="ECO:0000256" key="1">
    <source>
        <dbReference type="SAM" id="Phobius"/>
    </source>
</evidence>
<evidence type="ECO:0000313" key="2">
    <source>
        <dbReference type="EMBL" id="MXO52173.1"/>
    </source>
</evidence>